<evidence type="ECO:0000313" key="2">
    <source>
        <dbReference type="EMBL" id="MBE9069846.1"/>
    </source>
</evidence>
<organism evidence="2 3">
    <name type="scientific">Leptolyngbya cf. ectocarpi LEGE 11479</name>
    <dbReference type="NCBI Taxonomy" id="1828722"/>
    <lineage>
        <taxon>Bacteria</taxon>
        <taxon>Bacillati</taxon>
        <taxon>Cyanobacteriota</taxon>
        <taxon>Cyanophyceae</taxon>
        <taxon>Leptolyngbyales</taxon>
        <taxon>Leptolyngbyaceae</taxon>
        <taxon>Leptolyngbya group</taxon>
        <taxon>Leptolyngbya</taxon>
    </lineage>
</organism>
<reference evidence="2" key="1">
    <citation type="submission" date="2020-10" db="EMBL/GenBank/DDBJ databases">
        <authorList>
            <person name="Castelo-Branco R."/>
            <person name="Eusebio N."/>
            <person name="Adriana R."/>
            <person name="Vieira A."/>
            <person name="Brugerolle De Fraissinette N."/>
            <person name="Rezende De Castro R."/>
            <person name="Schneider M.P."/>
            <person name="Vasconcelos V."/>
            <person name="Leao P.N."/>
        </authorList>
    </citation>
    <scope>NUCLEOTIDE SEQUENCE</scope>
    <source>
        <strain evidence="2">LEGE 11479</strain>
    </source>
</reference>
<dbReference type="EMBL" id="JADEXP010000330">
    <property type="protein sequence ID" value="MBE9069846.1"/>
    <property type="molecule type" value="Genomic_DNA"/>
</dbReference>
<accession>A0A929FAA5</accession>
<proteinExistence type="predicted"/>
<sequence length="555" mass="59913">MVLKQRPPLLVTVSTAILLVLGGAAAYLGLRQRLATTAELPVGMELVPGNALVTLTMTTDENQWTRLRQLGTPESQKSLDRLLVTWRDRILNANGYRFRTDIEPWIGDQVTLAFLPAAGGDGATERVLLVPIEEPLKAQELLSEPRNGVNWVGRDYRDIKIQSIKTATGETLESAVLDQQWLVLASGTSGIEAVIDSFDGEGSMADSNAYRQAIKHVQMPSSLVQLYVNVPAASSVLAGSDALPGINGLVAAVDLLPNGLDIEASTWLGPEDQPVYGDMANGRSWTPERLPESTVLLLSTGSIGPLWQALSEAEQLTALLPIAPAALAEGLKTQTGLDFENDILPWLGREVTFALLPPAAGDKAASATAPMGQLALMAEVSDRDAAEAIWTQLDEVMVSRFRFDVQPSQTATLPMNRLVSYYGGIAMGHGWLDKNVTFFGVGAEVLDAIAPSPRKSLKANQAFQTLLDISPQEHNGYFFIDFDRIHDLQGTVPFPTLPDGSIFSAVKTLGVTTTVQDERNLSYDIFVELPKGRRVKPLPAPDVSNAKPDDANAEE</sequence>
<protein>
    <submittedName>
        <fullName evidence="2">DUF3352 domain-containing protein</fullName>
    </submittedName>
</protein>
<name>A0A929FAA5_LEPEC</name>
<feature type="region of interest" description="Disordered" evidence="1">
    <location>
        <begin position="536"/>
        <end position="555"/>
    </location>
</feature>
<evidence type="ECO:0000313" key="3">
    <source>
        <dbReference type="Proteomes" id="UP000615026"/>
    </source>
</evidence>
<dbReference type="Proteomes" id="UP000615026">
    <property type="component" value="Unassembled WGS sequence"/>
</dbReference>
<comment type="caution">
    <text evidence="2">The sequence shown here is derived from an EMBL/GenBank/DDBJ whole genome shotgun (WGS) entry which is preliminary data.</text>
</comment>
<dbReference type="AlphaFoldDB" id="A0A929FAA5"/>
<gene>
    <name evidence="2" type="ORF">IQ260_24695</name>
</gene>
<dbReference type="Pfam" id="PF11832">
    <property type="entry name" value="DUF3352"/>
    <property type="match status" value="1"/>
</dbReference>
<evidence type="ECO:0000256" key="1">
    <source>
        <dbReference type="SAM" id="MobiDB-lite"/>
    </source>
</evidence>
<dbReference type="InterPro" id="IPR021787">
    <property type="entry name" value="DUF3352"/>
</dbReference>
<keyword evidence="3" id="KW-1185">Reference proteome</keyword>